<evidence type="ECO:0000313" key="1">
    <source>
        <dbReference type="EMBL" id="KYN10212.1"/>
    </source>
</evidence>
<accession>A0A151ITD3</accession>
<dbReference type="EMBL" id="KQ981026">
    <property type="protein sequence ID" value="KYN10212.1"/>
    <property type="molecule type" value="Genomic_DNA"/>
</dbReference>
<gene>
    <name evidence="1" type="ORF">ALC57_17665</name>
</gene>
<protein>
    <submittedName>
        <fullName evidence="1">Uncharacterized protein</fullName>
    </submittedName>
</protein>
<keyword evidence="2" id="KW-1185">Reference proteome</keyword>
<feature type="non-terminal residue" evidence="1">
    <location>
        <position position="1"/>
    </location>
</feature>
<dbReference type="AlphaFoldDB" id="A0A151ITD3"/>
<reference evidence="1 2" key="1">
    <citation type="submission" date="2015-09" db="EMBL/GenBank/DDBJ databases">
        <title>Trachymyrmex cornetzi WGS genome.</title>
        <authorList>
            <person name="Nygaard S."/>
            <person name="Hu H."/>
            <person name="Boomsma J."/>
            <person name="Zhang G."/>
        </authorList>
    </citation>
    <scope>NUCLEOTIDE SEQUENCE [LARGE SCALE GENOMIC DNA]</scope>
    <source>
        <strain evidence="1">Tcor2-1</strain>
        <tissue evidence="1">Whole body</tissue>
    </source>
</reference>
<proteinExistence type="predicted"/>
<organism evidence="1 2">
    <name type="scientific">Trachymyrmex cornetzi</name>
    <dbReference type="NCBI Taxonomy" id="471704"/>
    <lineage>
        <taxon>Eukaryota</taxon>
        <taxon>Metazoa</taxon>
        <taxon>Ecdysozoa</taxon>
        <taxon>Arthropoda</taxon>
        <taxon>Hexapoda</taxon>
        <taxon>Insecta</taxon>
        <taxon>Pterygota</taxon>
        <taxon>Neoptera</taxon>
        <taxon>Endopterygota</taxon>
        <taxon>Hymenoptera</taxon>
        <taxon>Apocrita</taxon>
        <taxon>Aculeata</taxon>
        <taxon>Formicoidea</taxon>
        <taxon>Formicidae</taxon>
        <taxon>Myrmicinae</taxon>
        <taxon>Trachymyrmex</taxon>
    </lineage>
</organism>
<dbReference type="Proteomes" id="UP000078492">
    <property type="component" value="Unassembled WGS sequence"/>
</dbReference>
<name>A0A151ITD3_9HYME</name>
<sequence>INKVKSLLLKNCPLLRIDSFVQKHVNYLRGVLKIVAAQSNAVTNNVIVSSADLEDLSLTSVEEYNSDLIGVASYKKPITRSVTMGHYTAICSRKRNWIEYNHLDKRERRIKENVL</sequence>
<evidence type="ECO:0000313" key="2">
    <source>
        <dbReference type="Proteomes" id="UP000078492"/>
    </source>
</evidence>